<dbReference type="Proteomes" id="UP000271162">
    <property type="component" value="Unassembled WGS sequence"/>
</dbReference>
<sequence length="77" mass="8801">METDPRLVTETNEKIVEVSVAIRFIANQVSKQFNYMEILLILSQPRAKLGEKVLRVIRTFRLCLQHNAESIDGTIDG</sequence>
<dbReference type="WBParaSite" id="NBR_0001748301-mRNA-1">
    <property type="protein sequence ID" value="NBR_0001748301-mRNA-1"/>
    <property type="gene ID" value="NBR_0001748301"/>
</dbReference>
<organism evidence="3">
    <name type="scientific">Nippostrongylus brasiliensis</name>
    <name type="common">Rat hookworm</name>
    <dbReference type="NCBI Taxonomy" id="27835"/>
    <lineage>
        <taxon>Eukaryota</taxon>
        <taxon>Metazoa</taxon>
        <taxon>Ecdysozoa</taxon>
        <taxon>Nematoda</taxon>
        <taxon>Chromadorea</taxon>
        <taxon>Rhabditida</taxon>
        <taxon>Rhabditina</taxon>
        <taxon>Rhabditomorpha</taxon>
        <taxon>Strongyloidea</taxon>
        <taxon>Heligmosomidae</taxon>
        <taxon>Nippostrongylus</taxon>
    </lineage>
</organism>
<protein>
    <submittedName>
        <fullName evidence="3">NR LBD domain-containing protein</fullName>
    </submittedName>
</protein>
<dbReference type="AlphaFoldDB" id="A0A0N4YKC7"/>
<reference evidence="1 2" key="2">
    <citation type="submission" date="2018-11" db="EMBL/GenBank/DDBJ databases">
        <authorList>
            <consortium name="Pathogen Informatics"/>
        </authorList>
    </citation>
    <scope>NUCLEOTIDE SEQUENCE [LARGE SCALE GENOMIC DNA]</scope>
</reference>
<reference evidence="3" key="1">
    <citation type="submission" date="2017-02" db="UniProtKB">
        <authorList>
            <consortium name="WormBaseParasite"/>
        </authorList>
    </citation>
    <scope>IDENTIFICATION</scope>
</reference>
<gene>
    <name evidence="1" type="ORF">NBR_LOCUS17484</name>
</gene>
<evidence type="ECO:0000313" key="2">
    <source>
        <dbReference type="Proteomes" id="UP000271162"/>
    </source>
</evidence>
<evidence type="ECO:0000313" key="3">
    <source>
        <dbReference type="WBParaSite" id="NBR_0001748301-mRNA-1"/>
    </source>
</evidence>
<accession>A0A0N4YKC7</accession>
<proteinExistence type="predicted"/>
<keyword evidence="2" id="KW-1185">Reference proteome</keyword>
<evidence type="ECO:0000313" key="1">
    <source>
        <dbReference type="EMBL" id="VDL81141.1"/>
    </source>
</evidence>
<dbReference type="EMBL" id="UYSL01022792">
    <property type="protein sequence ID" value="VDL81141.1"/>
    <property type="molecule type" value="Genomic_DNA"/>
</dbReference>
<name>A0A0N4YKC7_NIPBR</name>